<dbReference type="FunFam" id="3.40.50.300:FF:001256">
    <property type="entry name" value="Pentafunctional AROM polypeptide"/>
    <property type="match status" value="1"/>
</dbReference>
<dbReference type="STRING" id="1382522.W6MHU8"/>
<dbReference type="CDD" id="cd08195">
    <property type="entry name" value="DHQS"/>
    <property type="match status" value="1"/>
</dbReference>
<dbReference type="RefSeq" id="XP_022457395.1">
    <property type="nucleotide sequence ID" value="XM_022603522.1"/>
</dbReference>
<dbReference type="InterPro" id="IPR013708">
    <property type="entry name" value="Shikimate_DH-bd_N"/>
</dbReference>
<keyword evidence="27" id="KW-1185">Reference proteome</keyword>
<comment type="similarity">
    <text evidence="19 20">In the 2nd section; belongs to the EPSP synthase family.</text>
</comment>
<feature type="binding site" evidence="19">
    <location>
        <position position="285"/>
    </location>
    <ligand>
        <name>7-phospho-2-dehydro-3-deoxy-D-arabino-heptonate</name>
        <dbReference type="ChEBI" id="CHEBI:58394"/>
    </ligand>
</feature>
<feature type="binding site" evidence="19">
    <location>
        <position position="248"/>
    </location>
    <ligand>
        <name>7-phospho-2-dehydro-3-deoxy-D-arabino-heptonate</name>
        <dbReference type="ChEBI" id="CHEBI:58394"/>
    </ligand>
</feature>
<evidence type="ECO:0000256" key="1">
    <source>
        <dbReference type="ARBA" id="ARBA00004496"/>
    </source>
</evidence>
<dbReference type="HOGENOM" id="CLU_001201_1_2_1"/>
<feature type="binding site" evidence="19">
    <location>
        <position position="354"/>
    </location>
    <ligand>
        <name>7-phospho-2-dehydro-3-deoxy-D-arabino-heptonate</name>
        <dbReference type="ChEBI" id="CHEBI:58394"/>
    </ligand>
</feature>
<feature type="binding site" evidence="19">
    <location>
        <position position="269"/>
    </location>
    <ligand>
        <name>7-phospho-2-dehydro-3-deoxy-D-arabino-heptonate</name>
        <dbReference type="ChEBI" id="CHEBI:58394"/>
    </ligand>
</feature>
<feature type="domain" description="Enolpyruvate transferase" evidence="21">
    <location>
        <begin position="406"/>
        <end position="834"/>
    </location>
</feature>
<feature type="binding site" evidence="19">
    <location>
        <begin position="43"/>
        <end position="45"/>
    </location>
    <ligand>
        <name>NAD(+)</name>
        <dbReference type="ChEBI" id="CHEBI:57540"/>
    </ligand>
</feature>
<comment type="similarity">
    <text evidence="19 20">In the 4th section; belongs to the type-I 3-dehydroquinase family.</text>
</comment>
<keyword evidence="5 19" id="KW-0028">Amino-acid biosynthesis</keyword>
<comment type="pathway">
    <text evidence="19 20">Metabolic intermediate biosynthesis; chorismate biosynthesis; chorismate from D-erythrose 4-phosphate and phosphoenolpyruvate: step 2/7.</text>
</comment>
<keyword evidence="13 19" id="KW-0560">Oxidoreductase</keyword>
<comment type="pathway">
    <text evidence="19 20">Metabolic intermediate biosynthesis; chorismate biosynthesis; chorismate from D-erythrose 4-phosphate and phosphoenolpyruvate: step 4/7.</text>
</comment>
<comment type="subcellular location">
    <subcellularLocation>
        <location evidence="1 19 20">Cytoplasm</location>
    </subcellularLocation>
</comment>
<dbReference type="InterPro" id="IPR056179">
    <property type="entry name" value="DHQS_C"/>
</dbReference>
<evidence type="ECO:0000256" key="2">
    <source>
        <dbReference type="ARBA" id="ARBA00004811"/>
    </source>
</evidence>
<evidence type="ECO:0000259" key="24">
    <source>
        <dbReference type="Pfam" id="PF18317"/>
    </source>
</evidence>
<evidence type="ECO:0000313" key="26">
    <source>
        <dbReference type="EMBL" id="CDK25383.1"/>
    </source>
</evidence>
<comment type="catalytic activity">
    <reaction evidence="19 20">
        <text>3-dehydroquinate = 3-dehydroshikimate + H2O</text>
        <dbReference type="Rhea" id="RHEA:21096"/>
        <dbReference type="ChEBI" id="CHEBI:15377"/>
        <dbReference type="ChEBI" id="CHEBI:16630"/>
        <dbReference type="ChEBI" id="CHEBI:32364"/>
        <dbReference type="EC" id="4.2.1.10"/>
    </reaction>
</comment>
<dbReference type="Pfam" id="PF01487">
    <property type="entry name" value="DHquinase_I"/>
    <property type="match status" value="1"/>
</dbReference>
<keyword evidence="8 19" id="KW-0547">Nucleotide-binding</keyword>
<protein>
    <recommendedName>
        <fullName evidence="19">Pentafunctional AROM polypeptide</fullName>
    </recommendedName>
    <domain>
        <recommendedName>
            <fullName evidence="19">3-dehydroquinate synthase</fullName>
            <shortName evidence="19">DHQS</shortName>
            <ecNumber evidence="19">4.2.3.4</ecNumber>
        </recommendedName>
    </domain>
    <domain>
        <recommendedName>
            <fullName evidence="19">3-phosphoshikimate 1-carboxyvinyltransferase</fullName>
            <ecNumber evidence="19">2.5.1.19</ecNumber>
        </recommendedName>
        <alternativeName>
            <fullName evidence="19">5-enolpyruvylshikimate-3-phosphate synthase</fullName>
            <shortName evidence="19">EPSP synthase</shortName>
            <shortName evidence="19">EPSPS</shortName>
        </alternativeName>
    </domain>
    <domain>
        <recommendedName>
            <fullName evidence="19">Shikimate kinase</fullName>
            <shortName evidence="19">SK</shortName>
            <ecNumber evidence="19">2.7.1.71</ecNumber>
        </recommendedName>
    </domain>
    <domain>
        <recommendedName>
            <fullName evidence="19">3-dehydroquinate dehydratase</fullName>
            <shortName evidence="19">3-dehydroquinase</shortName>
            <ecNumber evidence="19">4.2.1.10</ecNumber>
        </recommendedName>
    </domain>
    <domain>
        <recommendedName>
            <fullName evidence="19">Shikimate dehydrogenase</fullName>
            <ecNumber evidence="19">1.1.1.25</ecNumber>
        </recommendedName>
    </domain>
</protein>
<dbReference type="InterPro" id="IPR036291">
    <property type="entry name" value="NAD(P)-bd_dom_sf"/>
</dbReference>
<dbReference type="HAMAP" id="MF_03143">
    <property type="entry name" value="Pentafunct_AroM"/>
    <property type="match status" value="1"/>
</dbReference>
<dbReference type="HAMAP" id="MF_00210">
    <property type="entry name" value="EPSP_synth"/>
    <property type="match status" value="1"/>
</dbReference>
<evidence type="ECO:0000256" key="4">
    <source>
        <dbReference type="ARBA" id="ARBA00022490"/>
    </source>
</evidence>
<dbReference type="EC" id="4.2.3.4" evidence="19"/>
<comment type="similarity">
    <text evidence="3">Belongs to the EPSP synthase family.</text>
</comment>
<evidence type="ECO:0000256" key="17">
    <source>
        <dbReference type="ARBA" id="ARBA00044633"/>
    </source>
</evidence>
<dbReference type="InterPro" id="IPR046346">
    <property type="entry name" value="Aminoacid_DH-like_N_sf"/>
</dbReference>
<dbReference type="PROSITE" id="PS00104">
    <property type="entry name" value="EPSP_SYNTHASE_1"/>
    <property type="match status" value="1"/>
</dbReference>
<dbReference type="GO" id="GO:0046872">
    <property type="term" value="F:metal ion binding"/>
    <property type="evidence" value="ECO:0007669"/>
    <property type="project" value="UniProtKB-UniRule"/>
</dbReference>
<dbReference type="NCBIfam" id="TIGR01093">
    <property type="entry name" value="aroD"/>
    <property type="match status" value="1"/>
</dbReference>
<feature type="binding site" evidence="19">
    <location>
        <position position="160"/>
    </location>
    <ligand>
        <name>7-phospho-2-dehydro-3-deoxy-D-arabino-heptonate</name>
        <dbReference type="ChEBI" id="CHEBI:58394"/>
    </ligand>
</feature>
<dbReference type="Gene3D" id="3.20.20.70">
    <property type="entry name" value="Aldolase class I"/>
    <property type="match status" value="1"/>
</dbReference>
<dbReference type="InterPro" id="IPR018508">
    <property type="entry name" value="3-dehydroquinate_DH_AS"/>
</dbReference>
<feature type="binding site" evidence="19">
    <location>
        <position position="192"/>
    </location>
    <ligand>
        <name>Zn(2+)</name>
        <dbReference type="ChEBI" id="CHEBI:29105"/>
        <note>catalytic</note>
    </ligand>
</feature>
<comment type="similarity">
    <text evidence="20">In the N-terminal section; belongs to the dehydroquinate synthase family.</text>
</comment>
<dbReference type="InterPro" id="IPR001381">
    <property type="entry name" value="DHquinase_I"/>
</dbReference>
<dbReference type="EMBL" id="HG793126">
    <property type="protein sequence ID" value="CDK25383.1"/>
    <property type="molecule type" value="Genomic_DNA"/>
</dbReference>
<feature type="binding site" evidence="19">
    <location>
        <position position="188"/>
    </location>
    <ligand>
        <name>NAD(+)</name>
        <dbReference type="ChEBI" id="CHEBI:57540"/>
    </ligand>
</feature>
<evidence type="ECO:0000256" key="10">
    <source>
        <dbReference type="ARBA" id="ARBA00022833"/>
    </source>
</evidence>
<keyword evidence="11 19" id="KW-0067">ATP-binding</keyword>
<evidence type="ECO:0000256" key="14">
    <source>
        <dbReference type="ARBA" id="ARBA00023141"/>
    </source>
</evidence>
<dbReference type="SUPFAM" id="SSF52540">
    <property type="entry name" value="P-loop containing nucleoside triphosphate hydrolases"/>
    <property type="match status" value="1"/>
</dbReference>
<keyword evidence="9 19" id="KW-0418">Kinase</keyword>
<dbReference type="EC" id="2.7.1.71" evidence="19"/>
<dbReference type="NCBIfam" id="TIGR01809">
    <property type="entry name" value="Shik-DH-AROM"/>
    <property type="match status" value="1"/>
</dbReference>
<feature type="domain" description="3-dehydroquinate synthase C-terminal" evidence="25">
    <location>
        <begin position="189"/>
        <end position="356"/>
    </location>
</feature>
<comment type="similarity">
    <text evidence="19">In the N-terminal section; belongs to the sugar phosphate cyclases superfamily. Dehydroquinate synthase family.</text>
</comment>
<dbReference type="Proteomes" id="UP000019384">
    <property type="component" value="Unassembled WGS sequence"/>
</dbReference>
<dbReference type="PROSITE" id="PS00885">
    <property type="entry name" value="EPSP_SYNTHASE_2"/>
    <property type="match status" value="1"/>
</dbReference>
<evidence type="ECO:0000259" key="25">
    <source>
        <dbReference type="Pfam" id="PF24621"/>
    </source>
</evidence>
<feature type="active site" description="For EPSP synthase activity" evidence="19">
    <location>
        <position position="822"/>
    </location>
</feature>
<evidence type="ECO:0000256" key="16">
    <source>
        <dbReference type="ARBA" id="ARBA00023268"/>
    </source>
</evidence>
<dbReference type="InterPro" id="IPR023193">
    <property type="entry name" value="EPSP_synthase_CS"/>
</dbReference>
<dbReference type="Pfam" id="PF24621">
    <property type="entry name" value="DHQS_C"/>
    <property type="match status" value="1"/>
</dbReference>
<dbReference type="Pfam" id="PF01202">
    <property type="entry name" value="SKI"/>
    <property type="match status" value="1"/>
</dbReference>
<feature type="binding site" evidence="19">
    <location>
        <position position="150"/>
    </location>
    <ligand>
        <name>7-phospho-2-dehydro-3-deoxy-D-arabino-heptonate</name>
        <dbReference type="ChEBI" id="CHEBI:58394"/>
    </ligand>
</feature>
<feature type="domain" description="3-dehydroquinate synthase N-terminal" evidence="22">
    <location>
        <begin position="75"/>
        <end position="187"/>
    </location>
</feature>
<dbReference type="GO" id="GO:0003855">
    <property type="term" value="F:3-dehydroquinate dehydratase activity"/>
    <property type="evidence" value="ECO:0007669"/>
    <property type="project" value="UniProtKB-UniRule"/>
</dbReference>
<feature type="active site" description="Proton acceptor; for 3-dehydroquinate dehydratase activity" evidence="19">
    <location>
        <position position="1167"/>
    </location>
</feature>
<feature type="binding site" evidence="19">
    <location>
        <begin position="192"/>
        <end position="195"/>
    </location>
    <ligand>
        <name>7-phospho-2-dehydro-3-deoxy-D-arabino-heptonate</name>
        <dbReference type="ChEBI" id="CHEBI:58394"/>
    </ligand>
</feature>
<evidence type="ECO:0000256" key="3">
    <source>
        <dbReference type="ARBA" id="ARBA00009948"/>
    </source>
</evidence>
<dbReference type="PANTHER" id="PTHR21090:SF5">
    <property type="entry name" value="PENTAFUNCTIONAL AROM POLYPEPTIDE"/>
    <property type="match status" value="1"/>
</dbReference>
<dbReference type="Gene3D" id="3.40.50.10860">
    <property type="entry name" value="Leucine Dehydrogenase, chain A, domain 1"/>
    <property type="match status" value="1"/>
</dbReference>
<dbReference type="InterPro" id="IPR001986">
    <property type="entry name" value="Enolpyruvate_Tfrase_dom"/>
</dbReference>
<accession>W6MHU8</accession>
<dbReference type="InterPro" id="IPR010110">
    <property type="entry name" value="Shikimate_DH_AroM-type"/>
</dbReference>
<dbReference type="PIRSF" id="PIRSF000514">
    <property type="entry name" value="Pentafunct_AroM"/>
    <property type="match status" value="1"/>
</dbReference>
<dbReference type="SUPFAM" id="SSF51735">
    <property type="entry name" value="NAD(P)-binding Rossmann-fold domains"/>
    <property type="match status" value="1"/>
</dbReference>
<feature type="binding site" evidence="19">
    <location>
        <begin position="177"/>
        <end position="180"/>
    </location>
    <ligand>
        <name>NAD(+)</name>
        <dbReference type="ChEBI" id="CHEBI:57540"/>
    </ligand>
</feature>
<dbReference type="GO" id="GO:0003866">
    <property type="term" value="F:3-phosphoshikimate 1-carboxyvinyltransferase activity"/>
    <property type="evidence" value="ECO:0007669"/>
    <property type="project" value="UniProtKB-UniRule"/>
</dbReference>
<dbReference type="FunFam" id="3.20.20.70:FF:000135">
    <property type="entry name" value="Pentafunctional AROM polypeptide"/>
    <property type="match status" value="1"/>
</dbReference>
<keyword evidence="15 19" id="KW-0456">Lyase</keyword>
<name>W6MHU8_9ASCO</name>
<keyword evidence="6 19" id="KW-0808">Transferase</keyword>
<dbReference type="FunFam" id="1.20.1090.10:FF:000007">
    <property type="entry name" value="Pentafunctional AROM polypeptide"/>
    <property type="match status" value="1"/>
</dbReference>
<gene>
    <name evidence="26" type="ORF">KUCA_T00001352001</name>
</gene>
<dbReference type="SUPFAM" id="SSF51569">
    <property type="entry name" value="Aldolase"/>
    <property type="match status" value="1"/>
</dbReference>
<reference evidence="26" key="1">
    <citation type="submission" date="2013-12" db="EMBL/GenBank/DDBJ databases">
        <authorList>
            <person name="Genoscope - CEA"/>
        </authorList>
    </citation>
    <scope>NUCLEOTIDE SEQUENCE</scope>
    <source>
        <strain evidence="26">CBS 1993</strain>
    </source>
</reference>
<proteinExistence type="inferred from homology"/>
<dbReference type="InterPro" id="IPR027417">
    <property type="entry name" value="P-loop_NTPase"/>
</dbReference>
<dbReference type="PRINTS" id="PR01100">
    <property type="entry name" value="SHIKIMTKNASE"/>
</dbReference>
<dbReference type="HAMAP" id="MF_00109">
    <property type="entry name" value="Shikimate_kinase"/>
    <property type="match status" value="1"/>
</dbReference>
<dbReference type="InterPro" id="IPR008289">
    <property type="entry name" value="Pentafunct_AroM"/>
</dbReference>
<dbReference type="OrthoDB" id="197068at2759"/>
<keyword evidence="4 19" id="KW-0963">Cytoplasm</keyword>
<dbReference type="InterPro" id="IPR006264">
    <property type="entry name" value="EPSP_synthase"/>
</dbReference>
<comment type="catalytic activity">
    <reaction evidence="19 20">
        <text>shikimate + ATP = 3-phosphoshikimate + ADP + H(+)</text>
        <dbReference type="Rhea" id="RHEA:13121"/>
        <dbReference type="ChEBI" id="CHEBI:15378"/>
        <dbReference type="ChEBI" id="CHEBI:30616"/>
        <dbReference type="ChEBI" id="CHEBI:36208"/>
        <dbReference type="ChEBI" id="CHEBI:145989"/>
        <dbReference type="ChEBI" id="CHEBI:456216"/>
        <dbReference type="EC" id="2.7.1.71"/>
    </reaction>
</comment>
<dbReference type="InterPro" id="IPR000623">
    <property type="entry name" value="Shikimate_kinase/TSH1"/>
</dbReference>
<feature type="active site" description="Proton acceptor; for 3-dehydroquinate synthase activity" evidence="19">
    <location>
        <position position="258"/>
    </location>
</feature>
<evidence type="ECO:0000259" key="23">
    <source>
        <dbReference type="Pfam" id="PF08501"/>
    </source>
</evidence>
<comment type="cofactor">
    <cofactor evidence="19 20">
        <name>Zn(2+)</name>
        <dbReference type="ChEBI" id="CHEBI:29105"/>
    </cofactor>
    <text evidence="19 20">Binds 2 Zn(2+) ions per subunit.</text>
</comment>
<comment type="similarity">
    <text evidence="19 20">In the C-terminal section; belongs to the shikimate dehydrogenase family.</text>
</comment>
<dbReference type="FunFam" id="3.65.10.10:FF:000008">
    <property type="entry name" value="Pentafunctional AROM polypeptide"/>
    <property type="match status" value="1"/>
</dbReference>
<reference evidence="26" key="2">
    <citation type="submission" date="2014-02" db="EMBL/GenBank/DDBJ databases">
        <title>Complete DNA sequence of /Kuraishia capsulata/ illustrates novel genomic features among budding yeasts (/Saccharomycotina/).</title>
        <authorList>
            <person name="Morales L."/>
            <person name="Noel B."/>
            <person name="Porcel B."/>
            <person name="Marcet-Houben M."/>
            <person name="Hullo M-F."/>
            <person name="Sacerdot C."/>
            <person name="Tekaia F."/>
            <person name="Leh-Louis V."/>
            <person name="Despons L."/>
            <person name="Khanna V."/>
            <person name="Aury J-M."/>
            <person name="Barbe V."/>
            <person name="Couloux A."/>
            <person name="Labadie K."/>
            <person name="Pelletier E."/>
            <person name="Souciet J-L."/>
            <person name="Boekhout T."/>
            <person name="Gabaldon T."/>
            <person name="Wincker P."/>
            <person name="Dujon B."/>
        </authorList>
    </citation>
    <scope>NUCLEOTIDE SEQUENCE</scope>
    <source>
        <strain evidence="26">CBS 1993</strain>
    </source>
</reference>
<feature type="binding site" evidence="19">
    <location>
        <position position="159"/>
    </location>
    <ligand>
        <name>NAD(+)</name>
        <dbReference type="ChEBI" id="CHEBI:57540"/>
    </ligand>
</feature>
<evidence type="ECO:0000256" key="7">
    <source>
        <dbReference type="ARBA" id="ARBA00022723"/>
    </source>
</evidence>
<organism evidence="26 27">
    <name type="scientific">Kuraishia capsulata CBS 1993</name>
    <dbReference type="NCBI Taxonomy" id="1382522"/>
    <lineage>
        <taxon>Eukaryota</taxon>
        <taxon>Fungi</taxon>
        <taxon>Dikarya</taxon>
        <taxon>Ascomycota</taxon>
        <taxon>Saccharomycotina</taxon>
        <taxon>Pichiomycetes</taxon>
        <taxon>Pichiales</taxon>
        <taxon>Pichiaceae</taxon>
        <taxon>Kuraishia</taxon>
    </lineage>
</organism>
<feature type="active site" description="Schiff-base intermediate with substrate; for 3-dehydroquinate dehydratase activity" evidence="19">
    <location>
        <position position="1196"/>
    </location>
</feature>
<keyword evidence="7 19" id="KW-0479">Metal-binding</keyword>
<evidence type="ECO:0000259" key="22">
    <source>
        <dbReference type="Pfam" id="PF01761"/>
    </source>
</evidence>
<feature type="binding site" evidence="19">
    <location>
        <position position="144"/>
    </location>
    <ligand>
        <name>7-phospho-2-dehydro-3-deoxy-D-arabino-heptonate</name>
        <dbReference type="ChEBI" id="CHEBI:58394"/>
    </ligand>
</feature>
<dbReference type="InterPro" id="IPR013785">
    <property type="entry name" value="Aldolase_TIM"/>
</dbReference>
<evidence type="ECO:0000256" key="20">
    <source>
        <dbReference type="PIRNR" id="PIRNR000514"/>
    </source>
</evidence>
<evidence type="ECO:0000256" key="19">
    <source>
        <dbReference type="HAMAP-Rule" id="MF_03143"/>
    </source>
</evidence>
<feature type="binding site" evidence="19">
    <location>
        <position position="128"/>
    </location>
    <ligand>
        <name>7-phospho-2-dehydro-3-deoxy-D-arabino-heptonate</name>
        <dbReference type="ChEBI" id="CHEBI:58394"/>
    </ligand>
</feature>
<evidence type="ECO:0000256" key="18">
    <source>
        <dbReference type="ARBA" id="ARBA00054455"/>
    </source>
</evidence>
<dbReference type="CDD" id="cd01065">
    <property type="entry name" value="NAD_bind_Shikimate_DH"/>
    <property type="match status" value="1"/>
</dbReference>
<feature type="binding site" evidence="19">
    <location>
        <begin position="112"/>
        <end position="114"/>
    </location>
    <ligand>
        <name>NAD(+)</name>
        <dbReference type="ChEBI" id="CHEBI:57540"/>
    </ligand>
</feature>
<evidence type="ECO:0000256" key="9">
    <source>
        <dbReference type="ARBA" id="ARBA00022777"/>
    </source>
</evidence>
<dbReference type="GO" id="GO:0009423">
    <property type="term" value="P:chorismate biosynthetic process"/>
    <property type="evidence" value="ECO:0007669"/>
    <property type="project" value="UniProtKB-UniRule"/>
</dbReference>
<dbReference type="NCBIfam" id="TIGR01357">
    <property type="entry name" value="aroB"/>
    <property type="match status" value="1"/>
</dbReference>
<feature type="binding site" evidence="19">
    <location>
        <position position="269"/>
    </location>
    <ligand>
        <name>Zn(2+)</name>
        <dbReference type="ChEBI" id="CHEBI:29105"/>
        <note>catalytic</note>
    </ligand>
</feature>
<evidence type="ECO:0000256" key="5">
    <source>
        <dbReference type="ARBA" id="ARBA00022605"/>
    </source>
</evidence>
<feature type="binding site" evidence="19">
    <location>
        <begin position="81"/>
        <end position="84"/>
    </location>
    <ligand>
        <name>NAD(+)</name>
        <dbReference type="ChEBI" id="CHEBI:57540"/>
    </ligand>
</feature>
<dbReference type="Gene3D" id="3.40.50.720">
    <property type="entry name" value="NAD(P)-binding Rossmann-like Domain"/>
    <property type="match status" value="1"/>
</dbReference>
<dbReference type="Gene3D" id="1.20.1090.10">
    <property type="entry name" value="Dehydroquinate synthase-like - alpha domain"/>
    <property type="match status" value="1"/>
</dbReference>
<comment type="catalytic activity">
    <reaction evidence="19 20">
        <text>shikimate + NADP(+) = 3-dehydroshikimate + NADPH + H(+)</text>
        <dbReference type="Rhea" id="RHEA:17737"/>
        <dbReference type="ChEBI" id="CHEBI:15378"/>
        <dbReference type="ChEBI" id="CHEBI:16630"/>
        <dbReference type="ChEBI" id="CHEBI:36208"/>
        <dbReference type="ChEBI" id="CHEBI:57783"/>
        <dbReference type="ChEBI" id="CHEBI:58349"/>
        <dbReference type="EC" id="1.1.1.25"/>
    </reaction>
</comment>
<evidence type="ECO:0000256" key="6">
    <source>
        <dbReference type="ARBA" id="ARBA00022679"/>
    </source>
</evidence>
<dbReference type="EC" id="1.1.1.25" evidence="19"/>
<feature type="binding site" evidence="19">
    <location>
        <position position="117"/>
    </location>
    <ligand>
        <name>NAD(+)</name>
        <dbReference type="ChEBI" id="CHEBI:57540"/>
    </ligand>
</feature>
<keyword evidence="14 19" id="KW-0057">Aromatic amino acid biosynthesis</keyword>
<comment type="catalytic activity">
    <reaction evidence="17">
        <text>3-phosphoshikimate + phosphoenolpyruvate = 5-O-(1-carboxyvinyl)-3-phosphoshikimate + phosphate</text>
        <dbReference type="Rhea" id="RHEA:21256"/>
        <dbReference type="ChEBI" id="CHEBI:43474"/>
        <dbReference type="ChEBI" id="CHEBI:57701"/>
        <dbReference type="ChEBI" id="CHEBI:58702"/>
        <dbReference type="ChEBI" id="CHEBI:145989"/>
        <dbReference type="EC" id="2.5.1.19"/>
    </reaction>
    <physiologicalReaction direction="left-to-right" evidence="17">
        <dbReference type="Rhea" id="RHEA:21257"/>
    </physiologicalReaction>
</comment>
<dbReference type="GO" id="GO:0004764">
    <property type="term" value="F:shikimate 3-dehydrogenase (NADP+) activity"/>
    <property type="evidence" value="ECO:0007669"/>
    <property type="project" value="UniProtKB-UniRule"/>
</dbReference>
<dbReference type="PROSITE" id="PS01028">
    <property type="entry name" value="DEHYDROQUINASE_I"/>
    <property type="match status" value="1"/>
</dbReference>
<comment type="function">
    <text evidence="18 19 20">The AROM polypeptide catalyzes 5 consecutive enzymatic reactions in prechorismate polyaromatic amino acid biosynthesis.</text>
</comment>
<dbReference type="GO" id="GO:0008652">
    <property type="term" value="P:amino acid biosynthetic process"/>
    <property type="evidence" value="ECO:0007669"/>
    <property type="project" value="UniProtKB-KW"/>
</dbReference>
<feature type="region of interest" description="3-dehydroquinate synthase" evidence="19">
    <location>
        <begin position="1"/>
        <end position="382"/>
    </location>
</feature>
<dbReference type="GeneID" id="34518783"/>
<dbReference type="GO" id="GO:0004765">
    <property type="term" value="F:shikimate kinase activity"/>
    <property type="evidence" value="ECO:0007669"/>
    <property type="project" value="UniProtKB-UniRule"/>
</dbReference>
<dbReference type="Pfam" id="PF00275">
    <property type="entry name" value="EPSP_synthase"/>
    <property type="match status" value="1"/>
</dbReference>
<dbReference type="NCBIfam" id="TIGR01356">
    <property type="entry name" value="aroA"/>
    <property type="match status" value="1"/>
</dbReference>
<comment type="caution">
    <text evidence="19">Lacks conserved residue(s) required for the propagation of feature annotation.</text>
</comment>
<keyword evidence="16 19" id="KW-0511">Multifunctional enzyme</keyword>
<evidence type="ECO:0000256" key="12">
    <source>
        <dbReference type="ARBA" id="ARBA00022857"/>
    </source>
</evidence>
<evidence type="ECO:0000256" key="13">
    <source>
        <dbReference type="ARBA" id="ARBA00023002"/>
    </source>
</evidence>
<feature type="binding site" evidence="19">
    <location>
        <begin position="137"/>
        <end position="138"/>
    </location>
    <ligand>
        <name>NAD(+)</name>
        <dbReference type="ChEBI" id="CHEBI:57540"/>
    </ligand>
</feature>
<comment type="subunit">
    <text evidence="19 20">Homodimer.</text>
</comment>
<dbReference type="Gene3D" id="3.40.50.1970">
    <property type="match status" value="1"/>
</dbReference>
<dbReference type="GO" id="GO:0009073">
    <property type="term" value="P:aromatic amino acid family biosynthetic process"/>
    <property type="evidence" value="ECO:0007669"/>
    <property type="project" value="UniProtKB-UniRule"/>
</dbReference>
<dbReference type="UniPathway" id="UPA00053">
    <property type="reaction ID" value="UER00085"/>
</dbReference>
<comment type="catalytic activity">
    <reaction evidence="19 20">
        <text>7-phospho-2-dehydro-3-deoxy-D-arabino-heptonate = 3-dehydroquinate + phosphate</text>
        <dbReference type="Rhea" id="RHEA:21968"/>
        <dbReference type="ChEBI" id="CHEBI:32364"/>
        <dbReference type="ChEBI" id="CHEBI:43474"/>
        <dbReference type="ChEBI" id="CHEBI:58394"/>
        <dbReference type="EC" id="4.2.3.4"/>
    </reaction>
</comment>
<dbReference type="Gene3D" id="3.65.10.10">
    <property type="entry name" value="Enolpyruvate transferase domain"/>
    <property type="match status" value="2"/>
</dbReference>
<feature type="binding site" evidence="19">
    <location>
        <begin position="868"/>
        <end position="875"/>
    </location>
    <ligand>
        <name>ATP</name>
        <dbReference type="ChEBI" id="CHEBI:30616"/>
    </ligand>
</feature>
<dbReference type="GO" id="GO:0005737">
    <property type="term" value="C:cytoplasm"/>
    <property type="evidence" value="ECO:0007669"/>
    <property type="project" value="UniProtKB-SubCell"/>
</dbReference>
<feature type="domain" description="Shikimate dehydrogenase substrate binding N-terminal" evidence="23">
    <location>
        <begin position="1280"/>
        <end position="1361"/>
    </location>
</feature>
<dbReference type="GO" id="GO:0005524">
    <property type="term" value="F:ATP binding"/>
    <property type="evidence" value="ECO:0007669"/>
    <property type="project" value="UniProtKB-UniRule"/>
</dbReference>
<dbReference type="InterPro" id="IPR031322">
    <property type="entry name" value="Shikimate/glucono_kinase"/>
</dbReference>
<dbReference type="EC" id="4.2.1.10" evidence="19"/>
<dbReference type="EC" id="2.5.1.19" evidence="19"/>
<dbReference type="GO" id="GO:0003856">
    <property type="term" value="F:3-dehydroquinate synthase activity"/>
    <property type="evidence" value="ECO:0007669"/>
    <property type="project" value="UniProtKB-UniRule"/>
</dbReference>
<evidence type="ECO:0000256" key="15">
    <source>
        <dbReference type="ARBA" id="ARBA00023239"/>
    </source>
</evidence>
<dbReference type="CDD" id="cd00464">
    <property type="entry name" value="SK"/>
    <property type="match status" value="1"/>
</dbReference>
<feature type="binding site" evidence="19">
    <location>
        <position position="285"/>
    </location>
    <ligand>
        <name>Zn(2+)</name>
        <dbReference type="ChEBI" id="CHEBI:29105"/>
        <note>catalytic</note>
    </ligand>
</feature>
<comment type="pathway">
    <text evidence="2 19 20">Metabolic intermediate biosynthesis; chorismate biosynthesis; chorismate from D-erythrose 4-phosphate and phosphoenolpyruvate: step 6/7.</text>
</comment>
<comment type="pathway">
    <text evidence="19 20">Metabolic intermediate biosynthesis; chorismate biosynthesis; chorismate from D-erythrose 4-phosphate and phosphoenolpyruvate: step 3/7.</text>
</comment>
<evidence type="ECO:0000313" key="27">
    <source>
        <dbReference type="Proteomes" id="UP000019384"/>
    </source>
</evidence>
<dbReference type="FunFam" id="3.65.10.10:FF:000007">
    <property type="entry name" value="Pentafunctional AROM polypeptide"/>
    <property type="match status" value="1"/>
</dbReference>
<dbReference type="InterPro" id="IPR036968">
    <property type="entry name" value="Enolpyruvate_Tfrase_sf"/>
</dbReference>
<dbReference type="InterPro" id="IPR030960">
    <property type="entry name" value="DHQS/DOIS_N"/>
</dbReference>
<dbReference type="SUPFAM" id="SSF56796">
    <property type="entry name" value="Dehydroquinate synthase-like"/>
    <property type="match status" value="1"/>
</dbReference>
<keyword evidence="12 19" id="KW-0521">NADP</keyword>
<dbReference type="SUPFAM" id="SSF53223">
    <property type="entry name" value="Aminoacid dehydrogenase-like, N-terminal domain"/>
    <property type="match status" value="1"/>
</dbReference>
<feature type="active site" description="Proton acceptor; for 3-dehydroquinate synthase activity" evidence="19">
    <location>
        <position position="273"/>
    </location>
</feature>
<evidence type="ECO:0000259" key="21">
    <source>
        <dbReference type="Pfam" id="PF00275"/>
    </source>
</evidence>
<dbReference type="Pfam" id="PF08501">
    <property type="entry name" value="Shikimate_dh_N"/>
    <property type="match status" value="1"/>
</dbReference>
<dbReference type="CDD" id="cd00502">
    <property type="entry name" value="DHQase_I"/>
    <property type="match status" value="1"/>
</dbReference>
<dbReference type="Pfam" id="PF01761">
    <property type="entry name" value="DHQ_synthase"/>
    <property type="match status" value="1"/>
</dbReference>
<feature type="binding site" evidence="19">
    <location>
        <begin position="262"/>
        <end position="266"/>
    </location>
    <ligand>
        <name>7-phospho-2-dehydro-3-deoxy-D-arabino-heptonate</name>
        <dbReference type="ChEBI" id="CHEBI:58394"/>
    </ligand>
</feature>
<dbReference type="InterPro" id="IPR013792">
    <property type="entry name" value="RNA3'P_cycl/enolpyr_Trfase_a/b"/>
</dbReference>
<dbReference type="SUPFAM" id="SSF55205">
    <property type="entry name" value="EPT/RTPC-like"/>
    <property type="match status" value="1"/>
</dbReference>
<dbReference type="InterPro" id="IPR016037">
    <property type="entry name" value="DHQ_synth_AroB"/>
</dbReference>
<feature type="region of interest" description="EPSP synthase" evidence="19">
    <location>
        <begin position="395"/>
        <end position="840"/>
    </location>
</feature>
<feature type="domain" description="SDH C-terminal" evidence="24">
    <location>
        <begin position="1525"/>
        <end position="1554"/>
    </location>
</feature>
<dbReference type="PANTHER" id="PTHR21090">
    <property type="entry name" value="AROM/DEHYDROQUINATE SYNTHASE"/>
    <property type="match status" value="1"/>
</dbReference>
<evidence type="ECO:0000256" key="8">
    <source>
        <dbReference type="ARBA" id="ARBA00022741"/>
    </source>
</evidence>
<dbReference type="Pfam" id="PF18317">
    <property type="entry name" value="SDH_C"/>
    <property type="match status" value="1"/>
</dbReference>
<evidence type="ECO:0000256" key="11">
    <source>
        <dbReference type="ARBA" id="ARBA00022840"/>
    </source>
</evidence>
<dbReference type="InterPro" id="IPR041121">
    <property type="entry name" value="SDH_C"/>
</dbReference>
<sequence length="1557" mass="168283">MSSVETVEILGSKTIHVGYSIQSHIVSEIVRNKASSTYVIITDSNIEKAGHLASYKAKFLEELAVSRPESRLLTYVVSPGEANKTRATKESIEDYLLASGCVRDTFIIAIGGGIIGDMIGFVAATFMRGVRFVQIPTTLLAMVDSSIGGKTAVDTPLGKNFIGSFWQPDYVFVDVSFLETLPEREFINGMAEVIKTAAIWDEVEFTRLEQYSKSFLEVIRDRKADGTVDLTPLRDHILKLVLGSIRVKAEVVSLDEREGGLRNLLNFGHSIGHAYEAILTPQALHGECVSVGAVKEAELSRYLGILSSAAVSRLSKCLSSYGLPISLDDKILKSRVNGKTCPVDVVLKKMAVDKKNDGSKKKVVLLKEIGACYEPKASVVSDQDIRVVISDEVIVHPFVSPPKKVEVVPPGSKSISNRALILAALGKGECKIKNLLHSDDTGFMLKAVAALNGATISWEDSGDTVVVNGNGGDLIACPEELYLGNAGTASRFLTSVAALVKSNGDLNTIVLTGNARMQERPNGPLVDALRNNGSEITYLNNEGSLPVRVKTGKGLKGGRIELAATISSQYVSSILMCAPYASSPVTLALVGGKPISQLYVDMTIKMMEAFGIKVTQSETEPYTYHIPQGHYVNPAEYVIESDASSATYPLAFAAMTGTECTVPNIGSSSLQGDARFAVDVLRPMGCHVVQTETSTTVQGPPVGQLKALPQVDMEPMTDAFLTATVVAAVANDPKQTTTITGIANQRVKECNRIEAMRVQLAKFGVVATELPDGIVIHGIDYKNLKTPEAPGIHSYDDHRVAMSFSLLAGLAPAPVIIQERNCTAKTWPGWWDTLHTTFNATIDGHESSSSSATSTVVNNGDKSVVVIGMRGAGKSTLSKIVSQVLNFQVTDLDKVFEEKENIGIQDFIRKHGWEEFRVREEKITKECLSTLRTGHVLSTGGGIVESAASRELLKQYVKDGGIVLHLHRDIEETVSYLSADATRPAYIEEIQAVWKRRECLYKECSNSYFFSPHCSSDDEFKTLNASFANFIRTITGAPAPIPDSRSFFVCLTYKNLGDAKSDLPDIGIGADAIELRVDHLASFDEDFVGEQVSILRNHSSLPIIFTIRTKSQGGLFPDDDIAKIESLILLAFKMGVDYLDLELTLPAALLDSVSSKRKFTKIIGSHHDFSGTLKWNNVEWENRYALAKGLNVDLVKFVGTATTFADNIALEKFRADHTEIPLIAINMGEFGKMSRVVNPLLTPITHKALPSASAPGQLTIQEINEAANLIGLLPAKKFYVVGTPVGHSRSPALHNAGYKELGLPHSFELFDTGSVQEVNEKLFKSPTFGGCAVTIPLKIDVIDQLSELSDSAKTIGAVNTVLPLAAGGLRGDNTDWIGVAQSFYKSGVPKLSKQAGISGLVIGAGGTSRSAIYALNQMGCSTIYLLGRTASKLETVKDHFPSSYNIKVVTTAEQALGADPVSVIVSTIPGYSDLDSSLLESITAFLGNGKSQSLFQPTLMEAAYKPKVTHIMKTAEEHGWKTISGYHMLANQAEEQFKLFTGMSVSYDLIYNAVAAE</sequence>
<keyword evidence="10 19" id="KW-0862">Zinc</keyword>
<dbReference type="FunFam" id="3.40.50.1970:FF:000007">
    <property type="entry name" value="Pentafunctional AROM polypeptide"/>
    <property type="match status" value="1"/>
</dbReference>
<comment type="similarity">
    <text evidence="19 20">In the 3rd section; belongs to the shikimate kinase family.</text>
</comment>
<dbReference type="CDD" id="cd01556">
    <property type="entry name" value="EPSP_synthase"/>
    <property type="match status" value="1"/>
</dbReference>
<feature type="region of interest" description="Shikimate dehydrogenase" evidence="19">
    <location>
        <begin position="1275"/>
        <end position="1557"/>
    </location>
</feature>
<comment type="pathway">
    <text evidence="19 20">Metabolic intermediate biosynthesis; chorismate biosynthesis; chorismate from D-erythrose 4-phosphate and phosphoenolpyruvate: step 5/7.</text>
</comment>
<dbReference type="Gene3D" id="3.40.50.300">
    <property type="entry name" value="P-loop containing nucleotide triphosphate hydrolases"/>
    <property type="match status" value="1"/>
</dbReference>